<organism evidence="1 2">
    <name type="scientific">Xylanibacter ruminicola</name>
    <name type="common">Prevotella ruminicola</name>
    <dbReference type="NCBI Taxonomy" id="839"/>
    <lineage>
        <taxon>Bacteria</taxon>
        <taxon>Pseudomonadati</taxon>
        <taxon>Bacteroidota</taxon>
        <taxon>Bacteroidia</taxon>
        <taxon>Bacteroidales</taxon>
        <taxon>Prevotellaceae</taxon>
        <taxon>Xylanibacter</taxon>
    </lineage>
</organism>
<dbReference type="AlphaFoldDB" id="A0A1M7LK49"/>
<dbReference type="RefSeq" id="WP_073046529.1">
    <property type="nucleotide sequence ID" value="NZ_FOLF01000005.1"/>
</dbReference>
<evidence type="ECO:0000313" key="2">
    <source>
        <dbReference type="Proteomes" id="UP000184280"/>
    </source>
</evidence>
<accession>A0A1M7LK49</accession>
<dbReference type="Proteomes" id="UP000184280">
    <property type="component" value="Unassembled WGS sequence"/>
</dbReference>
<name>A0A1M7LK49_XYLRU</name>
<protein>
    <submittedName>
        <fullName evidence="1">Uncharacterized protein</fullName>
    </submittedName>
</protein>
<dbReference type="EMBL" id="FRCJ01000006">
    <property type="protein sequence ID" value="SHM77961.1"/>
    <property type="molecule type" value="Genomic_DNA"/>
</dbReference>
<evidence type="ECO:0000313" key="1">
    <source>
        <dbReference type="EMBL" id="SHM77961.1"/>
    </source>
</evidence>
<sequence length="155" mass="18251">MTHLTDEQHAAQMADMKAFDEQMPCVGIFWYDPEEKSFFGVHKQEITPKMVEEAANNGVPFINYPKLHRQIWAKEYFRAQAKHEPTKFSGDYTQVPRGRVAWNIDKFIVLVGHWAEPILDELTELIEEEFSLPYFEFVYDEHWDLGHGWSGDMPK</sequence>
<dbReference type="OrthoDB" id="9884140at2"/>
<gene>
    <name evidence="1" type="ORF">SAMN04488494_2589</name>
</gene>
<proteinExistence type="predicted"/>
<reference evidence="1 2" key="1">
    <citation type="submission" date="2016-11" db="EMBL/GenBank/DDBJ databases">
        <authorList>
            <person name="Jaros S."/>
            <person name="Januszkiewicz K."/>
            <person name="Wedrychowicz H."/>
        </authorList>
    </citation>
    <scope>NUCLEOTIDE SEQUENCE [LARGE SCALE GENOMIC DNA]</scope>
    <source>
        <strain evidence="1 2">BPI-34</strain>
    </source>
</reference>